<dbReference type="eggNOG" id="ENOG5030I25">
    <property type="taxonomic scope" value="Bacteria"/>
</dbReference>
<dbReference type="PATRIC" id="fig|1357400.3.peg.2167"/>
<dbReference type="Proteomes" id="UP000018731">
    <property type="component" value="Unassembled WGS sequence"/>
</dbReference>
<dbReference type="STRING" id="1357400.HMPREF2086_01613"/>
<feature type="coiled-coil region" evidence="1">
    <location>
        <begin position="218"/>
        <end position="245"/>
    </location>
</feature>
<dbReference type="EMBL" id="AZJI01000007">
    <property type="protein sequence ID" value="ETD22814.1"/>
    <property type="molecule type" value="Genomic_DNA"/>
</dbReference>
<proteinExistence type="predicted"/>
<name>V8C616_9HELI</name>
<comment type="caution">
    <text evidence="2">The sequence shown here is derived from an EMBL/GenBank/DDBJ whole genome shotgun (WGS) entry which is preliminary data.</text>
</comment>
<evidence type="ECO:0000256" key="1">
    <source>
        <dbReference type="SAM" id="Coils"/>
    </source>
</evidence>
<evidence type="ECO:0000313" key="2">
    <source>
        <dbReference type="EMBL" id="ETD22814.1"/>
    </source>
</evidence>
<evidence type="ECO:0000313" key="3">
    <source>
        <dbReference type="Proteomes" id="UP000018731"/>
    </source>
</evidence>
<protein>
    <recommendedName>
        <fullName evidence="4">DUF2357 domain-containing protein</fullName>
    </recommendedName>
</protein>
<feature type="coiled-coil region" evidence="1">
    <location>
        <begin position="306"/>
        <end position="333"/>
    </location>
</feature>
<dbReference type="AlphaFoldDB" id="V8C616"/>
<organism evidence="2 3">
    <name type="scientific">Helicobacter macacae MIT 99-5501</name>
    <dbReference type="NCBI Taxonomy" id="1357400"/>
    <lineage>
        <taxon>Bacteria</taxon>
        <taxon>Pseudomonadati</taxon>
        <taxon>Campylobacterota</taxon>
        <taxon>Epsilonproteobacteria</taxon>
        <taxon>Campylobacterales</taxon>
        <taxon>Helicobacteraceae</taxon>
        <taxon>Helicobacter</taxon>
    </lineage>
</organism>
<keyword evidence="3" id="KW-1185">Reference proteome</keyword>
<gene>
    <name evidence="2" type="ORF">HMPREF2086_01613</name>
</gene>
<keyword evidence="1" id="KW-0175">Coiled coil</keyword>
<evidence type="ECO:0008006" key="4">
    <source>
        <dbReference type="Google" id="ProtNLM"/>
    </source>
</evidence>
<dbReference type="HOGENOM" id="CLU_044958_0_0_7"/>
<reference evidence="2 3" key="1">
    <citation type="journal article" date="2014" name="Genome Announc.">
        <title>Draft genome sequences of six enterohepatic helicobacter species isolated from humans and one from rhesus macaques.</title>
        <authorList>
            <person name="Shen Z."/>
            <person name="Sheh A."/>
            <person name="Young S.K."/>
            <person name="Abouelliel A."/>
            <person name="Ward D.V."/>
            <person name="Earl A.M."/>
            <person name="Fox J.G."/>
        </authorList>
    </citation>
    <scope>NUCLEOTIDE SEQUENCE [LARGE SCALE GENOMIC DNA]</scope>
    <source>
        <strain evidence="2 3">MIT 99-5501</strain>
    </source>
</reference>
<sequence length="492" mass="58176">MHGKITRYSMATGSGTVINFAKRVFELRAENWRDRKFLPVSGMFVEFRADSNGHITDAKSSEYQEFGPDSLVTEYDFWSTQTDVELNYKELSIRYQQAEEIYKQTDYLNMKNVELTQGVEECVRQYYTPETNTIKFALADVEEIPREDRLNYMAVKRFMTKAIDFLVFCDKNITPDMFAEDLQKLRGLEFCFKELKGRETQKSENIYTDVFLEKQLHFNGAKKAISAIKERMLQLENKVKFSTKEVYRLRSVIERNKKDTTLPPKLEKHKDIIAKSEEEIKIFTACKDRLIKATKSFQQNYVADFDNEIRRRREELTDEIRNALNTIATVLDNKIWQAGMGSTSVHSNFFKQQNINSAYCTMTFYWQYLKRLDKMRLSDAEKMGYNFYERYKKAHQKFFLIYTTDPRLEMSLKTQIMSINKDYEVFPVKSDGEFMSHINNYTFERGYIDHSIPHGDPNALIIEVQKSRRNKDAKFVIVNEEQAAQLSRDYRM</sequence>
<accession>V8C616</accession>